<dbReference type="AlphaFoldDB" id="A0A2N1M518"/>
<evidence type="ECO:0000313" key="1">
    <source>
        <dbReference type="EMBL" id="PKK56737.1"/>
    </source>
</evidence>
<organism evidence="1 2">
    <name type="scientific">Rhizophagus irregularis</name>
    <dbReference type="NCBI Taxonomy" id="588596"/>
    <lineage>
        <taxon>Eukaryota</taxon>
        <taxon>Fungi</taxon>
        <taxon>Fungi incertae sedis</taxon>
        <taxon>Mucoromycota</taxon>
        <taxon>Glomeromycotina</taxon>
        <taxon>Glomeromycetes</taxon>
        <taxon>Glomerales</taxon>
        <taxon>Glomeraceae</taxon>
        <taxon>Rhizophagus</taxon>
    </lineage>
</organism>
<name>A0A2N1M518_9GLOM</name>
<sequence>MFSSKQKKQSVNLLIEEIPTVEKRKYLAYKIFDNWKCSFCEQHDETFDHDRTYSETKITFIDLIKVGTFGLIGA</sequence>
<gene>
    <name evidence="1" type="ORF">RhiirC2_799373</name>
</gene>
<reference evidence="1 2" key="1">
    <citation type="submission" date="2016-04" db="EMBL/GenBank/DDBJ databases">
        <title>Genome analyses suggest a sexual origin of heterokaryosis in a supposedly ancient asexual fungus.</title>
        <authorList>
            <person name="Ropars J."/>
            <person name="Sedzielewska K."/>
            <person name="Noel J."/>
            <person name="Charron P."/>
            <person name="Farinelli L."/>
            <person name="Marton T."/>
            <person name="Kruger M."/>
            <person name="Pelin A."/>
            <person name="Brachmann A."/>
            <person name="Corradi N."/>
        </authorList>
    </citation>
    <scope>NUCLEOTIDE SEQUENCE [LARGE SCALE GENOMIC DNA]</scope>
    <source>
        <strain evidence="1 2">C2</strain>
    </source>
</reference>
<dbReference type="EMBL" id="LLXL01005178">
    <property type="protein sequence ID" value="PKK56737.1"/>
    <property type="molecule type" value="Genomic_DNA"/>
</dbReference>
<proteinExistence type="predicted"/>
<accession>A0A2N1M518</accession>
<dbReference type="Proteomes" id="UP000233469">
    <property type="component" value="Unassembled WGS sequence"/>
</dbReference>
<comment type="caution">
    <text evidence="1">The sequence shown here is derived from an EMBL/GenBank/DDBJ whole genome shotgun (WGS) entry which is preliminary data.</text>
</comment>
<evidence type="ECO:0000313" key="2">
    <source>
        <dbReference type="Proteomes" id="UP000233469"/>
    </source>
</evidence>
<protein>
    <submittedName>
        <fullName evidence="1">Uncharacterized protein</fullName>
    </submittedName>
</protein>
<reference evidence="1 2" key="2">
    <citation type="submission" date="2017-10" db="EMBL/GenBank/DDBJ databases">
        <title>Extensive intraspecific genome diversity in a model arbuscular mycorrhizal fungus.</title>
        <authorList>
            <person name="Chen E.C.H."/>
            <person name="Morin E."/>
            <person name="Baudet D."/>
            <person name="Noel J."/>
            <person name="Ndikumana S."/>
            <person name="Charron P."/>
            <person name="St-Onge C."/>
            <person name="Giorgi J."/>
            <person name="Grigoriev I.V."/>
            <person name="Roux C."/>
            <person name="Martin F.M."/>
            <person name="Corradi N."/>
        </authorList>
    </citation>
    <scope>NUCLEOTIDE SEQUENCE [LARGE SCALE GENOMIC DNA]</scope>
    <source>
        <strain evidence="1 2">C2</strain>
    </source>
</reference>